<organism evidence="10 11">
    <name type="scientific">Sphagnum jensenii</name>
    <dbReference type="NCBI Taxonomy" id="128206"/>
    <lineage>
        <taxon>Eukaryota</taxon>
        <taxon>Viridiplantae</taxon>
        <taxon>Streptophyta</taxon>
        <taxon>Embryophyta</taxon>
        <taxon>Bryophyta</taxon>
        <taxon>Sphagnophytina</taxon>
        <taxon>Sphagnopsida</taxon>
        <taxon>Sphagnales</taxon>
        <taxon>Sphagnaceae</taxon>
        <taxon>Sphagnum</taxon>
    </lineage>
</organism>
<keyword evidence="11" id="KW-1185">Reference proteome</keyword>
<comment type="subcellular location">
    <subcellularLocation>
        <location evidence="1 8">Cell membrane</location>
        <topology evidence="1 8">Multi-pass membrane protein</topology>
    </subcellularLocation>
</comment>
<proteinExistence type="inferred from homology"/>
<evidence type="ECO:0000256" key="3">
    <source>
        <dbReference type="ARBA" id="ARBA00011489"/>
    </source>
</evidence>
<keyword evidence="6 8" id="KW-1133">Transmembrane helix</keyword>
<evidence type="ECO:0000256" key="7">
    <source>
        <dbReference type="ARBA" id="ARBA00023136"/>
    </source>
</evidence>
<evidence type="ECO:0000256" key="4">
    <source>
        <dbReference type="ARBA" id="ARBA00022475"/>
    </source>
</evidence>
<evidence type="ECO:0000256" key="5">
    <source>
        <dbReference type="ARBA" id="ARBA00022692"/>
    </source>
</evidence>
<reference evidence="10" key="1">
    <citation type="submission" date="2024-02" db="EMBL/GenBank/DDBJ databases">
        <authorList>
            <consortium name="ELIXIR-Norway"/>
            <consortium name="Elixir Norway"/>
        </authorList>
    </citation>
    <scope>NUCLEOTIDE SEQUENCE</scope>
</reference>
<feature type="transmembrane region" description="Helical" evidence="8">
    <location>
        <begin position="83"/>
        <end position="109"/>
    </location>
</feature>
<feature type="transmembrane region" description="Helical" evidence="8">
    <location>
        <begin position="174"/>
        <end position="198"/>
    </location>
</feature>
<dbReference type="NCBIfam" id="TIGR01569">
    <property type="entry name" value="A_tha_TIGR01569"/>
    <property type="match status" value="1"/>
</dbReference>
<evidence type="ECO:0000259" key="9">
    <source>
        <dbReference type="Pfam" id="PF04535"/>
    </source>
</evidence>
<evidence type="ECO:0000256" key="8">
    <source>
        <dbReference type="RuleBase" id="RU361233"/>
    </source>
</evidence>
<evidence type="ECO:0000313" key="11">
    <source>
        <dbReference type="Proteomes" id="UP001497444"/>
    </source>
</evidence>
<evidence type="ECO:0000256" key="6">
    <source>
        <dbReference type="ARBA" id="ARBA00022989"/>
    </source>
</evidence>
<keyword evidence="7 8" id="KW-0472">Membrane</keyword>
<comment type="similarity">
    <text evidence="2 8">Belongs to the Casparian strip membrane proteins (CASP) family.</text>
</comment>
<comment type="caution">
    <text evidence="8">Lacks conserved residue(s) required for the propagation of feature annotation.</text>
</comment>
<dbReference type="InterPro" id="IPR006459">
    <property type="entry name" value="CASP/CASPL"/>
</dbReference>
<comment type="subunit">
    <text evidence="3 8">Homodimer and heterodimers.</text>
</comment>
<feature type="transmembrane region" description="Helical" evidence="8">
    <location>
        <begin position="41"/>
        <end position="63"/>
    </location>
</feature>
<evidence type="ECO:0000313" key="10">
    <source>
        <dbReference type="EMBL" id="CAK9274486.1"/>
    </source>
</evidence>
<evidence type="ECO:0000256" key="1">
    <source>
        <dbReference type="ARBA" id="ARBA00004651"/>
    </source>
</evidence>
<gene>
    <name evidence="10" type="ORF">CSSPJE1EN1_LOCUS19964</name>
</gene>
<dbReference type="Proteomes" id="UP001497444">
    <property type="component" value="Chromosome 6"/>
</dbReference>
<sequence>MELGTPPKYGTEANALTAHHAAVDVHVFGNRNVNGQRRSNFLLLLFRALSFCFSLAAVVVMGTNKHDVRGTLSKVAWYDYDPYRYVVAVNGIICVYSFLESWLAVWTFVRGSLVLPEAFQVWFDFGHDQGFAYLLFSASSVGVAMAQLLQTSTVSILSSYDCSDAKAFCNQAKVAISLGFGAFFFLALSSCITGLRVARWWLS</sequence>
<evidence type="ECO:0000256" key="2">
    <source>
        <dbReference type="ARBA" id="ARBA00007651"/>
    </source>
</evidence>
<protein>
    <recommendedName>
        <fullName evidence="8">CASP-like protein</fullName>
    </recommendedName>
</protein>
<dbReference type="InterPro" id="IPR006702">
    <property type="entry name" value="CASP_dom"/>
</dbReference>
<keyword evidence="4 8" id="KW-1003">Cell membrane</keyword>
<name>A0ABP0X7U4_9BRYO</name>
<accession>A0ABP0X7U4</accession>
<keyword evidence="5 8" id="KW-0812">Transmembrane</keyword>
<dbReference type="PANTHER" id="PTHR33573">
    <property type="entry name" value="CASP-LIKE PROTEIN 4A4"/>
    <property type="match status" value="1"/>
</dbReference>
<dbReference type="PANTHER" id="PTHR33573:SF56">
    <property type="entry name" value="CASP-LIKE PROTEIN 4C1"/>
    <property type="match status" value="1"/>
</dbReference>
<feature type="domain" description="Casparian strip membrane protein" evidence="9">
    <location>
        <begin position="40"/>
        <end position="185"/>
    </location>
</feature>
<dbReference type="EMBL" id="OZ020101">
    <property type="protein sequence ID" value="CAK9274486.1"/>
    <property type="molecule type" value="Genomic_DNA"/>
</dbReference>
<dbReference type="Pfam" id="PF04535">
    <property type="entry name" value="CASP_dom"/>
    <property type="match status" value="1"/>
</dbReference>